<accession>A0A662ZF19</accession>
<organism evidence="12 13">
    <name type="scientific">Ruminobacter amylophilus</name>
    <dbReference type="NCBI Taxonomy" id="867"/>
    <lineage>
        <taxon>Bacteria</taxon>
        <taxon>Pseudomonadati</taxon>
        <taxon>Pseudomonadota</taxon>
        <taxon>Gammaproteobacteria</taxon>
        <taxon>Aeromonadales</taxon>
        <taxon>Succinivibrionaceae</taxon>
        <taxon>Ruminobacter</taxon>
    </lineage>
</organism>
<evidence type="ECO:0000256" key="10">
    <source>
        <dbReference type="RuleBase" id="RU361207"/>
    </source>
</evidence>
<dbReference type="SUPFAM" id="SSF51445">
    <property type="entry name" value="(Trans)glycosidases"/>
    <property type="match status" value="1"/>
</dbReference>
<keyword evidence="5 10" id="KW-0328">Glycosyltransferase</keyword>
<comment type="similarity">
    <text evidence="2 10">Belongs to the disproportionating enzyme family.</text>
</comment>
<comment type="catalytic activity">
    <reaction evidence="1 10">
        <text>Transfers a segment of a (1-&gt;4)-alpha-D-glucan to a new position in an acceptor, which may be glucose or a (1-&gt;4)-alpha-D-glucan.</text>
        <dbReference type="EC" id="2.4.1.25"/>
    </reaction>
</comment>
<dbReference type="Proteomes" id="UP000243745">
    <property type="component" value="Unassembled WGS sequence"/>
</dbReference>
<evidence type="ECO:0000256" key="4">
    <source>
        <dbReference type="ARBA" id="ARBA00020295"/>
    </source>
</evidence>
<dbReference type="InterPro" id="IPR048458">
    <property type="entry name" value="MalQ_N"/>
</dbReference>
<evidence type="ECO:0000256" key="9">
    <source>
        <dbReference type="ARBA" id="ARBA00031501"/>
    </source>
</evidence>
<dbReference type="OrthoDB" id="9763489at2"/>
<name>A0A662ZF19_9GAMM</name>
<dbReference type="AlphaFoldDB" id="A0A662ZF19"/>
<dbReference type="NCBIfam" id="TIGR00217">
    <property type="entry name" value="malQ"/>
    <property type="match status" value="1"/>
</dbReference>
<gene>
    <name evidence="12" type="ORF">SAMN02910344_00049</name>
</gene>
<evidence type="ECO:0000256" key="8">
    <source>
        <dbReference type="ARBA" id="ARBA00031423"/>
    </source>
</evidence>
<proteinExistence type="inferred from homology"/>
<evidence type="ECO:0000256" key="5">
    <source>
        <dbReference type="ARBA" id="ARBA00022676"/>
    </source>
</evidence>
<evidence type="ECO:0000256" key="1">
    <source>
        <dbReference type="ARBA" id="ARBA00000439"/>
    </source>
</evidence>
<evidence type="ECO:0000313" key="12">
    <source>
        <dbReference type="EMBL" id="SFO97176.1"/>
    </source>
</evidence>
<evidence type="ECO:0000256" key="6">
    <source>
        <dbReference type="ARBA" id="ARBA00022679"/>
    </source>
</evidence>
<dbReference type="NCBIfam" id="NF008274">
    <property type="entry name" value="PRK11052.1"/>
    <property type="match status" value="1"/>
</dbReference>
<keyword evidence="7 10" id="KW-0119">Carbohydrate metabolism</keyword>
<evidence type="ECO:0000313" key="13">
    <source>
        <dbReference type="Proteomes" id="UP000243745"/>
    </source>
</evidence>
<keyword evidence="13" id="KW-1185">Reference proteome</keyword>
<dbReference type="Gene3D" id="3.20.20.80">
    <property type="entry name" value="Glycosidases"/>
    <property type="match status" value="1"/>
</dbReference>
<dbReference type="InterPro" id="IPR017853">
    <property type="entry name" value="GH"/>
</dbReference>
<dbReference type="PANTHER" id="PTHR32438:SF5">
    <property type="entry name" value="4-ALPHA-GLUCANOTRANSFERASE DPE1, CHLOROPLASTIC_AMYLOPLASTIC"/>
    <property type="match status" value="1"/>
</dbReference>
<evidence type="ECO:0000259" key="11">
    <source>
        <dbReference type="Pfam" id="PF21226"/>
    </source>
</evidence>
<dbReference type="RefSeq" id="WP_031579026.1">
    <property type="nucleotide sequence ID" value="NZ_FOXF01000001.1"/>
</dbReference>
<feature type="domain" description="MalQ N-terminal beta-sandwich" evidence="11">
    <location>
        <begin position="68"/>
        <end position="163"/>
    </location>
</feature>
<dbReference type="PANTHER" id="PTHR32438">
    <property type="entry name" value="4-ALPHA-GLUCANOTRANSFERASE DPE1, CHLOROPLASTIC/AMYLOPLASTIC"/>
    <property type="match status" value="1"/>
</dbReference>
<dbReference type="GO" id="GO:0004134">
    <property type="term" value="F:4-alpha-glucanotransferase activity"/>
    <property type="evidence" value="ECO:0007669"/>
    <property type="project" value="UniProtKB-EC"/>
</dbReference>
<dbReference type="Pfam" id="PF21226">
    <property type="entry name" value="MalQ_N"/>
    <property type="match status" value="1"/>
</dbReference>
<dbReference type="Pfam" id="PF02446">
    <property type="entry name" value="Glyco_hydro_77"/>
    <property type="match status" value="1"/>
</dbReference>
<dbReference type="EC" id="2.4.1.25" evidence="3 10"/>
<protein>
    <recommendedName>
        <fullName evidence="4 10">4-alpha-glucanotransferase</fullName>
        <ecNumber evidence="3 10">2.4.1.25</ecNumber>
    </recommendedName>
    <alternativeName>
        <fullName evidence="8 10">Amylomaltase</fullName>
    </alternativeName>
    <alternativeName>
        <fullName evidence="9 10">Disproportionating enzyme</fullName>
    </alternativeName>
</protein>
<keyword evidence="6 10" id="KW-0808">Transferase</keyword>
<evidence type="ECO:0000256" key="2">
    <source>
        <dbReference type="ARBA" id="ARBA00005684"/>
    </source>
</evidence>
<evidence type="ECO:0000256" key="7">
    <source>
        <dbReference type="ARBA" id="ARBA00023277"/>
    </source>
</evidence>
<evidence type="ECO:0000256" key="3">
    <source>
        <dbReference type="ARBA" id="ARBA00012560"/>
    </source>
</evidence>
<dbReference type="GO" id="GO:0005975">
    <property type="term" value="P:carbohydrate metabolic process"/>
    <property type="evidence" value="ECO:0007669"/>
    <property type="project" value="InterPro"/>
</dbReference>
<dbReference type="InterPro" id="IPR003385">
    <property type="entry name" value="Glyco_hydro_77"/>
</dbReference>
<reference evidence="12 13" key="1">
    <citation type="submission" date="2016-10" db="EMBL/GenBank/DDBJ databases">
        <authorList>
            <person name="Varghese N."/>
            <person name="Submissions S."/>
        </authorList>
    </citation>
    <scope>NUCLEOTIDE SEQUENCE [LARGE SCALE GENOMIC DNA]</scope>
    <source>
        <strain evidence="12 13">DSM 1361</strain>
    </source>
</reference>
<sequence>MANLIEQIAYARGIASEYIDASGQKVIISDECKLQCLKALGYNVDDQEALAEQYNAEQDALFVSGTEPVFVTTENKAIEITVRLTDNESNNEIEYLVVQEDGVKCQGKFYIDKGTRAYSRTVNGVEYVEYKTNLIVALPLGYHDVTFKTCERTFEPMRLIICPRSCYKPEEILAGNKVWGPSVQLYALRSEKNWGIGDFGDLKDLIINLAENGAGFVGVNPIHAAYPSNPESASPYSPSSRRWLNVIYINPENTFEFKNNESAQKLVHSSEFQKKLSELRKVDYVNYTEVMKLKLEVLRKLFEEQKALFDNRTIRGKAYAKFKENGGESLRAMALYDAIMAHFYSNGENAWGWPVWRDGFRRYSDPIAQEWANLHDVDLEFYIYLQFLADEQLEAAHQAAKDSNMAVGIYRDLAVGVSEGSEEIWANGNLYCVKASVGAPPDPLGPLGQNWGLPPMDPKKLVENRYQPIIDLFRSNMQHCGSLRIDHAMSLLRLWWVPPAASAKQGVYVYYRVHDLVGILALESQRNKCLIIGEDLGTVPYEMKAILRDAGIHSYKIFFWEKSETDGGFISPKDYVEQAMSALSTHDMPTIEGWWSHSDLTLGKQLGLYDDAAVQAIGNARTEDQQRILDSLHWHGVISDKVSRDAHNCPMTKELRDGMQVHMCLGNCALFSTQIEDWLGMDKPVNVPGTSNEYPNWRRKISKNISDVFNNREIKSLLKKMTEARLKASNRM</sequence>
<dbReference type="EMBL" id="FOXF01000001">
    <property type="protein sequence ID" value="SFO97176.1"/>
    <property type="molecule type" value="Genomic_DNA"/>
</dbReference>